<evidence type="ECO:0000256" key="2">
    <source>
        <dbReference type="ARBA" id="ARBA00022475"/>
    </source>
</evidence>
<dbReference type="STRING" id="1265313.HRUBRA_01176"/>
<dbReference type="HOGENOM" id="CLU_048072_4_0_6"/>
<evidence type="ECO:0000256" key="3">
    <source>
        <dbReference type="ARBA" id="ARBA00022692"/>
    </source>
</evidence>
<dbReference type="PANTHER" id="PTHR40277">
    <property type="entry name" value="BLL5419 PROTEIN"/>
    <property type="match status" value="1"/>
</dbReference>
<feature type="transmembrane region" description="Helical" evidence="6">
    <location>
        <begin position="154"/>
        <end position="174"/>
    </location>
</feature>
<organism evidence="7 8">
    <name type="scientific">Pseudohaliea rubra DSM 19751</name>
    <dbReference type="NCBI Taxonomy" id="1265313"/>
    <lineage>
        <taxon>Bacteria</taxon>
        <taxon>Pseudomonadati</taxon>
        <taxon>Pseudomonadota</taxon>
        <taxon>Gammaproteobacteria</taxon>
        <taxon>Cellvibrionales</taxon>
        <taxon>Halieaceae</taxon>
        <taxon>Pseudohaliea</taxon>
    </lineage>
</organism>
<sequence>MALDRRLVRTLQLVATAACLALLWRAADGGTALRHLAAANPAWMAAAFAALTLQTVLSALRWRLTAARLGIALERRAALAEYYLAQLLNQALPGGVLGDAGRAVRARAPAGLVVSGQAVVFERLTGQIALFAVFAGGVVVTQVVPGGFDGPSWLLAPAALVVVAGAALLLWLAASPLPGTAPLGSGAAFRHAVASPDVRVRQAWLSLGTALCNIAAFAFCAAAIGLTLSPAAAQVLVPLILLSMLIPITISGWGLREGAAVALLPLAGATGAEGLAASVAFGFTMMAAALPGLAALALATAPDPVES</sequence>
<evidence type="ECO:0000313" key="8">
    <source>
        <dbReference type="Proteomes" id="UP000029640"/>
    </source>
</evidence>
<dbReference type="Pfam" id="PF03706">
    <property type="entry name" value="LPG_synthase_TM"/>
    <property type="match status" value="1"/>
</dbReference>
<evidence type="ECO:0000256" key="6">
    <source>
        <dbReference type="SAM" id="Phobius"/>
    </source>
</evidence>
<dbReference type="AlphaFoldDB" id="A0A095VS76"/>
<accession>A0A095VS76</accession>
<feature type="transmembrane region" description="Helical" evidence="6">
    <location>
        <begin position="204"/>
        <end position="226"/>
    </location>
</feature>
<dbReference type="PATRIC" id="fig|1265313.6.peg.1160"/>
<keyword evidence="2" id="KW-1003">Cell membrane</keyword>
<dbReference type="OrthoDB" id="9796672at2"/>
<gene>
    <name evidence="7" type="ORF">HRUBRA_01176</name>
</gene>
<comment type="caution">
    <text evidence="7">The sequence shown here is derived from an EMBL/GenBank/DDBJ whole genome shotgun (WGS) entry which is preliminary data.</text>
</comment>
<name>A0A095VS76_9GAMM</name>
<dbReference type="PANTHER" id="PTHR40277:SF1">
    <property type="entry name" value="BLL5419 PROTEIN"/>
    <property type="match status" value="1"/>
</dbReference>
<reference evidence="7 8" key="1">
    <citation type="journal article" date="2014" name="Genome Announc.">
        <title>Genome Sequence of Gammaproteobacterial Pseudohaliea rubra Type Strain DSM 19751, Isolated from Coastal Seawater of the Mediterranean Sea.</title>
        <authorList>
            <person name="Spring S."/>
            <person name="Fiebig A."/>
            <person name="Riedel T."/>
            <person name="Goker M."/>
            <person name="Klenk H.P."/>
        </authorList>
    </citation>
    <scope>NUCLEOTIDE SEQUENCE [LARGE SCALE GENOMIC DNA]</scope>
    <source>
        <strain evidence="7 8">DSM 19751</strain>
    </source>
</reference>
<keyword evidence="8" id="KW-1185">Reference proteome</keyword>
<evidence type="ECO:0000313" key="7">
    <source>
        <dbReference type="EMBL" id="KGE04220.1"/>
    </source>
</evidence>
<dbReference type="RefSeq" id="WP_035518173.1">
    <property type="nucleotide sequence ID" value="NZ_KN234807.1"/>
</dbReference>
<keyword evidence="4 6" id="KW-1133">Transmembrane helix</keyword>
<dbReference type="GO" id="GO:0005886">
    <property type="term" value="C:plasma membrane"/>
    <property type="evidence" value="ECO:0007669"/>
    <property type="project" value="UniProtKB-SubCell"/>
</dbReference>
<proteinExistence type="predicted"/>
<keyword evidence="3 6" id="KW-0812">Transmembrane</keyword>
<dbReference type="InterPro" id="IPR022791">
    <property type="entry name" value="L-PG_synthase/AglD"/>
</dbReference>
<dbReference type="EMBL" id="AUVB01000032">
    <property type="protein sequence ID" value="KGE04220.1"/>
    <property type="molecule type" value="Genomic_DNA"/>
</dbReference>
<dbReference type="Proteomes" id="UP000029640">
    <property type="component" value="Unassembled WGS sequence"/>
</dbReference>
<feature type="transmembrane region" description="Helical" evidence="6">
    <location>
        <begin position="42"/>
        <end position="60"/>
    </location>
</feature>
<feature type="transmembrane region" description="Helical" evidence="6">
    <location>
        <begin position="232"/>
        <end position="255"/>
    </location>
</feature>
<feature type="transmembrane region" description="Helical" evidence="6">
    <location>
        <begin position="275"/>
        <end position="299"/>
    </location>
</feature>
<keyword evidence="5 6" id="KW-0472">Membrane</keyword>
<evidence type="ECO:0000256" key="1">
    <source>
        <dbReference type="ARBA" id="ARBA00004651"/>
    </source>
</evidence>
<evidence type="ECO:0000256" key="4">
    <source>
        <dbReference type="ARBA" id="ARBA00022989"/>
    </source>
</evidence>
<dbReference type="eggNOG" id="COG0392">
    <property type="taxonomic scope" value="Bacteria"/>
</dbReference>
<feature type="transmembrane region" description="Helical" evidence="6">
    <location>
        <begin position="128"/>
        <end position="148"/>
    </location>
</feature>
<protein>
    <submittedName>
        <fullName evidence="7">Dolichol-P-glucose synthetase-like protein</fullName>
    </submittedName>
</protein>
<evidence type="ECO:0000256" key="5">
    <source>
        <dbReference type="ARBA" id="ARBA00023136"/>
    </source>
</evidence>
<comment type="subcellular location">
    <subcellularLocation>
        <location evidence="1">Cell membrane</location>
        <topology evidence="1">Multi-pass membrane protein</topology>
    </subcellularLocation>
</comment>